<keyword evidence="6" id="KW-1185">Reference proteome</keyword>
<evidence type="ECO:0000256" key="3">
    <source>
        <dbReference type="ARBA" id="ARBA00022691"/>
    </source>
</evidence>
<dbReference type="InterPro" id="IPR013216">
    <property type="entry name" value="Methyltransf_11"/>
</dbReference>
<dbReference type="CDD" id="cd02440">
    <property type="entry name" value="AdoMet_MTases"/>
    <property type="match status" value="1"/>
</dbReference>
<evidence type="ECO:0000256" key="1">
    <source>
        <dbReference type="ARBA" id="ARBA00022603"/>
    </source>
</evidence>
<proteinExistence type="predicted"/>
<dbReference type="InterPro" id="IPR023576">
    <property type="entry name" value="UbiE/COQ5_MeTrFase_CS"/>
</dbReference>
<dbReference type="Pfam" id="PF08241">
    <property type="entry name" value="Methyltransf_11"/>
    <property type="match status" value="1"/>
</dbReference>
<dbReference type="SUPFAM" id="SSF53335">
    <property type="entry name" value="S-adenosyl-L-methionine-dependent methyltransferases"/>
    <property type="match status" value="1"/>
</dbReference>
<dbReference type="EMBL" id="JAAATY010000015">
    <property type="protein sequence ID" value="NRN67656.1"/>
    <property type="molecule type" value="Genomic_DNA"/>
</dbReference>
<comment type="caution">
    <text evidence="5">The sequence shown here is derived from an EMBL/GenBank/DDBJ whole genome shotgun (WGS) entry which is preliminary data.</text>
</comment>
<dbReference type="PANTHER" id="PTHR43591:SF24">
    <property type="entry name" value="2-METHOXY-6-POLYPRENYL-1,4-BENZOQUINOL METHYLASE, MITOCHONDRIAL"/>
    <property type="match status" value="1"/>
</dbReference>
<evidence type="ECO:0000313" key="5">
    <source>
        <dbReference type="EMBL" id="NRN67656.1"/>
    </source>
</evidence>
<dbReference type="InterPro" id="IPR029063">
    <property type="entry name" value="SAM-dependent_MTases_sf"/>
</dbReference>
<reference evidence="5 6" key="1">
    <citation type="submission" date="2020-01" db="EMBL/GenBank/DDBJ databases">
        <title>Kibdelosporangium persica a novel Actinomycetes from a hot desert in Iran.</title>
        <authorList>
            <person name="Safaei N."/>
            <person name="Zaburannyi N."/>
            <person name="Mueller R."/>
            <person name="Wink J."/>
        </authorList>
    </citation>
    <scope>NUCLEOTIDE SEQUENCE [LARGE SCALE GENOMIC DNA]</scope>
    <source>
        <strain evidence="5 6">4NS15</strain>
    </source>
</reference>
<dbReference type="RefSeq" id="WP_173135864.1">
    <property type="nucleotide sequence ID" value="NZ_CBCSGW010000001.1"/>
</dbReference>
<sequence>MADHNEAIRAQFRIQAATFDDTGFAVAGLDWIVTGLEPSPTDMVLDVAAGAAHVGRALAPHVAHVSALDLTPEMLHQGQRLAVGAGLRNIAFLTGDAVALPWLDGQFDLTVCRLALHQVADPGAVVREMVRVTRPGGRIGVIDLTAVDDPAAAAEADRIERLRDPSHATTLTAQQIHDLLGRSGAEVTSVTAHDQPVEVEDWMERTRTEPVVRDVIRARFDEELRGGRPSGLRPFRDDTDALWLTHTWTMTVGRKTSDGSPA</sequence>
<dbReference type="PROSITE" id="PS01184">
    <property type="entry name" value="UBIE_2"/>
    <property type="match status" value="1"/>
</dbReference>
<protein>
    <submittedName>
        <fullName evidence="5">Ubiquinone/menaquinone biosynthesis methyltransferase</fullName>
    </submittedName>
</protein>
<evidence type="ECO:0000259" key="4">
    <source>
        <dbReference type="Pfam" id="PF08241"/>
    </source>
</evidence>
<accession>A0ABX2F8I4</accession>
<name>A0ABX2F8I4_9PSEU</name>
<evidence type="ECO:0000256" key="2">
    <source>
        <dbReference type="ARBA" id="ARBA00022679"/>
    </source>
</evidence>
<dbReference type="PANTHER" id="PTHR43591">
    <property type="entry name" value="METHYLTRANSFERASE"/>
    <property type="match status" value="1"/>
</dbReference>
<dbReference type="GO" id="GO:0032259">
    <property type="term" value="P:methylation"/>
    <property type="evidence" value="ECO:0007669"/>
    <property type="project" value="UniProtKB-KW"/>
</dbReference>
<feature type="domain" description="Methyltransferase type 11" evidence="4">
    <location>
        <begin position="45"/>
        <end position="139"/>
    </location>
</feature>
<keyword evidence="2" id="KW-0808">Transferase</keyword>
<dbReference type="GO" id="GO:0008168">
    <property type="term" value="F:methyltransferase activity"/>
    <property type="evidence" value="ECO:0007669"/>
    <property type="project" value="UniProtKB-KW"/>
</dbReference>
<keyword evidence="1 5" id="KW-0489">Methyltransferase</keyword>
<gene>
    <name evidence="5" type="ORF">GC106_48960</name>
</gene>
<dbReference type="Gene3D" id="3.40.50.150">
    <property type="entry name" value="Vaccinia Virus protein VP39"/>
    <property type="match status" value="1"/>
</dbReference>
<dbReference type="Proteomes" id="UP000763557">
    <property type="component" value="Unassembled WGS sequence"/>
</dbReference>
<keyword evidence="3" id="KW-0949">S-adenosyl-L-methionine</keyword>
<keyword evidence="5" id="KW-0830">Ubiquinone</keyword>
<evidence type="ECO:0000313" key="6">
    <source>
        <dbReference type="Proteomes" id="UP000763557"/>
    </source>
</evidence>
<organism evidence="5 6">
    <name type="scientific">Kibdelosporangium persicum</name>
    <dbReference type="NCBI Taxonomy" id="2698649"/>
    <lineage>
        <taxon>Bacteria</taxon>
        <taxon>Bacillati</taxon>
        <taxon>Actinomycetota</taxon>
        <taxon>Actinomycetes</taxon>
        <taxon>Pseudonocardiales</taxon>
        <taxon>Pseudonocardiaceae</taxon>
        <taxon>Kibdelosporangium</taxon>
    </lineage>
</organism>